<protein>
    <submittedName>
        <fullName evidence="1">Uncharacterized protein</fullName>
    </submittedName>
</protein>
<accession>A0ABR3ZYP3</accession>
<evidence type="ECO:0000313" key="2">
    <source>
        <dbReference type="Proteomes" id="UP001590950"/>
    </source>
</evidence>
<reference evidence="1 2" key="1">
    <citation type="submission" date="2024-09" db="EMBL/GenBank/DDBJ databases">
        <title>Rethinking Asexuality: The Enigmatic Case of Functional Sexual Genes in Lepraria (Stereocaulaceae).</title>
        <authorList>
            <person name="Doellman M."/>
            <person name="Sun Y."/>
            <person name="Barcenas-Pena A."/>
            <person name="Lumbsch H.T."/>
            <person name="Grewe F."/>
        </authorList>
    </citation>
    <scope>NUCLEOTIDE SEQUENCE [LARGE SCALE GENOMIC DNA]</scope>
    <source>
        <strain evidence="1 2">Mercado 3170</strain>
    </source>
</reference>
<dbReference type="EMBL" id="JBEFKJ010000033">
    <property type="protein sequence ID" value="KAL2038349.1"/>
    <property type="molecule type" value="Genomic_DNA"/>
</dbReference>
<keyword evidence="2" id="KW-1185">Reference proteome</keyword>
<sequence length="130" mass="14731">MTFPRLQMRDQPRRNPLAMMFENFTAPVQAFHKRCCLSTLANYQLLWEARPILLILLTSQQVPSTLQTYRAHLDPRWSRIGGNLSQASHIALPDVAALNPIFNICGDYLFKAFDPPKDLIHASALTPTAI</sequence>
<proteinExistence type="predicted"/>
<dbReference type="Proteomes" id="UP001590950">
    <property type="component" value="Unassembled WGS sequence"/>
</dbReference>
<organism evidence="1 2">
    <name type="scientific">Stereocaulon virgatum</name>
    <dbReference type="NCBI Taxonomy" id="373712"/>
    <lineage>
        <taxon>Eukaryota</taxon>
        <taxon>Fungi</taxon>
        <taxon>Dikarya</taxon>
        <taxon>Ascomycota</taxon>
        <taxon>Pezizomycotina</taxon>
        <taxon>Lecanoromycetes</taxon>
        <taxon>OSLEUM clade</taxon>
        <taxon>Lecanoromycetidae</taxon>
        <taxon>Lecanorales</taxon>
        <taxon>Lecanorineae</taxon>
        <taxon>Stereocaulaceae</taxon>
        <taxon>Stereocaulon</taxon>
    </lineage>
</organism>
<gene>
    <name evidence="1" type="ORF">N7G274_008998</name>
</gene>
<comment type="caution">
    <text evidence="1">The sequence shown here is derived from an EMBL/GenBank/DDBJ whole genome shotgun (WGS) entry which is preliminary data.</text>
</comment>
<evidence type="ECO:0000313" key="1">
    <source>
        <dbReference type="EMBL" id="KAL2038349.1"/>
    </source>
</evidence>
<name>A0ABR3ZYP3_9LECA</name>